<organism evidence="1 2">
    <name type="scientific">Streblomastix strix</name>
    <dbReference type="NCBI Taxonomy" id="222440"/>
    <lineage>
        <taxon>Eukaryota</taxon>
        <taxon>Metamonada</taxon>
        <taxon>Preaxostyla</taxon>
        <taxon>Oxymonadida</taxon>
        <taxon>Streblomastigidae</taxon>
        <taxon>Streblomastix</taxon>
    </lineage>
</organism>
<gene>
    <name evidence="1" type="ORF">EZS28_034822</name>
</gene>
<name>A0A5J4UHT7_9EUKA</name>
<evidence type="ECO:0000313" key="2">
    <source>
        <dbReference type="Proteomes" id="UP000324800"/>
    </source>
</evidence>
<dbReference type="EMBL" id="SNRW01016157">
    <property type="protein sequence ID" value="KAA6369651.1"/>
    <property type="molecule type" value="Genomic_DNA"/>
</dbReference>
<dbReference type="Proteomes" id="UP000324800">
    <property type="component" value="Unassembled WGS sequence"/>
</dbReference>
<evidence type="ECO:0000313" key="1">
    <source>
        <dbReference type="EMBL" id="KAA6369651.1"/>
    </source>
</evidence>
<accession>A0A5J4UHT7</accession>
<protein>
    <submittedName>
        <fullName evidence="1">Uncharacterized protein</fullName>
    </submittedName>
</protein>
<proteinExistence type="predicted"/>
<dbReference type="AlphaFoldDB" id="A0A5J4UHT7"/>
<reference evidence="1 2" key="1">
    <citation type="submission" date="2019-03" db="EMBL/GenBank/DDBJ databases">
        <title>Single cell metagenomics reveals metabolic interactions within the superorganism composed of flagellate Streblomastix strix and complex community of Bacteroidetes bacteria on its surface.</title>
        <authorList>
            <person name="Treitli S.C."/>
            <person name="Kolisko M."/>
            <person name="Husnik F."/>
            <person name="Keeling P."/>
            <person name="Hampl V."/>
        </authorList>
    </citation>
    <scope>NUCLEOTIDE SEQUENCE [LARGE SCALE GENOMIC DNA]</scope>
    <source>
        <strain evidence="1">ST1C</strain>
    </source>
</reference>
<comment type="caution">
    <text evidence="1">The sequence shown here is derived from an EMBL/GenBank/DDBJ whole genome shotgun (WGS) entry which is preliminary data.</text>
</comment>
<sequence>MAEEYLKGGTFNINAANGITTYSTNPYQPPIINKAPSCALYYSTGFILFKVPLNDDYYCDLFIQSKVSFGIISSSGPSLFTVLSNVVNKHDEQKFNRNLLSPNQASINYSSGGTWGLSDVFNLNILALFGFEVQTTINQLPQIVVAAKVVTSEENQKDDDDESVEDVIGEVYEDYVIEEDQVNEEDETEYNNYDEILEDKIVISFSEIYAIPPCNS</sequence>